<dbReference type="InterPro" id="IPR012312">
    <property type="entry name" value="Hemerythrin-like"/>
</dbReference>
<comment type="caution">
    <text evidence="3">The sequence shown here is derived from an EMBL/GenBank/DDBJ whole genome shotgun (WGS) entry which is preliminary data.</text>
</comment>
<name>A0ABR9M8J9_9ACTN</name>
<evidence type="ECO:0000259" key="2">
    <source>
        <dbReference type="Pfam" id="PF01814"/>
    </source>
</evidence>
<dbReference type="Gene3D" id="1.20.120.520">
    <property type="entry name" value="nmb1532 protein domain like"/>
    <property type="match status" value="1"/>
</dbReference>
<dbReference type="PANTHER" id="PTHR39966">
    <property type="entry name" value="BLL2471 PROTEIN-RELATED"/>
    <property type="match status" value="1"/>
</dbReference>
<dbReference type="RefSeq" id="WP_192789043.1">
    <property type="nucleotide sequence ID" value="NZ_JADBEK010000001.1"/>
</dbReference>
<dbReference type="Pfam" id="PF01814">
    <property type="entry name" value="Hemerythrin"/>
    <property type="match status" value="1"/>
</dbReference>
<organism evidence="3 4">
    <name type="scientific">Nonomuraea angiospora</name>
    <dbReference type="NCBI Taxonomy" id="46172"/>
    <lineage>
        <taxon>Bacteria</taxon>
        <taxon>Bacillati</taxon>
        <taxon>Actinomycetota</taxon>
        <taxon>Actinomycetes</taxon>
        <taxon>Streptosporangiales</taxon>
        <taxon>Streptosporangiaceae</taxon>
        <taxon>Nonomuraea</taxon>
    </lineage>
</organism>
<protein>
    <submittedName>
        <fullName evidence="3">Hemerythrin-like domain-containing protein</fullName>
    </submittedName>
</protein>
<feature type="domain" description="Hemerythrin-like" evidence="2">
    <location>
        <begin position="70"/>
        <end position="200"/>
    </location>
</feature>
<evidence type="ECO:0000256" key="1">
    <source>
        <dbReference type="SAM" id="MobiDB-lite"/>
    </source>
</evidence>
<feature type="compositionally biased region" description="Pro residues" evidence="1">
    <location>
        <begin position="57"/>
        <end position="69"/>
    </location>
</feature>
<dbReference type="EMBL" id="JADBEK010000001">
    <property type="protein sequence ID" value="MBE1588910.1"/>
    <property type="molecule type" value="Genomic_DNA"/>
</dbReference>
<evidence type="ECO:0000313" key="4">
    <source>
        <dbReference type="Proteomes" id="UP000633509"/>
    </source>
</evidence>
<reference evidence="3 4" key="1">
    <citation type="submission" date="2020-10" db="EMBL/GenBank/DDBJ databases">
        <title>Sequencing the genomes of 1000 actinobacteria strains.</title>
        <authorList>
            <person name="Klenk H.-P."/>
        </authorList>
    </citation>
    <scope>NUCLEOTIDE SEQUENCE [LARGE SCALE GENOMIC DNA]</scope>
    <source>
        <strain evidence="3 4">DSM 43173</strain>
    </source>
</reference>
<dbReference type="PANTHER" id="PTHR39966:SF1">
    <property type="entry name" value="HEMERYTHRIN-LIKE DOMAIN-CONTAINING PROTEIN"/>
    <property type="match status" value="1"/>
</dbReference>
<evidence type="ECO:0000313" key="3">
    <source>
        <dbReference type="EMBL" id="MBE1588910.1"/>
    </source>
</evidence>
<accession>A0ABR9M8J9</accession>
<keyword evidence="4" id="KW-1185">Reference proteome</keyword>
<proteinExistence type="predicted"/>
<gene>
    <name evidence="3" type="ORF">H4W80_007168</name>
</gene>
<feature type="region of interest" description="Disordered" evidence="1">
    <location>
        <begin position="47"/>
        <end position="72"/>
    </location>
</feature>
<sequence>MRKQASSDRETPIVRRREVLGLPAALACGSAVLTGCGAAQQAPQQAAQQAGNAATPTPAPTPEQMPVTPPEDLMREHGVLKRVLLIYREGIRRINVGEQVPAQPLHAGAGIIRTFIEEYHEQLEERYVFPRLVKAGKLTDTVPVLVQQHRRGRVLTGRILDATARPTPQQARRDLVTNMAAFIRMYEPHEAREDTVVFPAMRDVIPPKEFAELAETFEDEEHRRFGAAGFTGVVGQVADIEKTLGIYDLKQFTPRV</sequence>
<dbReference type="Proteomes" id="UP000633509">
    <property type="component" value="Unassembled WGS sequence"/>
</dbReference>
<feature type="compositionally biased region" description="Low complexity" evidence="1">
    <location>
        <begin position="47"/>
        <end position="56"/>
    </location>
</feature>
<dbReference type="CDD" id="cd12108">
    <property type="entry name" value="Hr-like"/>
    <property type="match status" value="1"/>
</dbReference>